<feature type="domain" description="Protein-glutamine gamma-glutamyltransferase-like C-terminal" evidence="2">
    <location>
        <begin position="122"/>
        <end position="191"/>
    </location>
</feature>
<evidence type="ECO:0000259" key="2">
    <source>
        <dbReference type="Pfam" id="PF13559"/>
    </source>
</evidence>
<feature type="transmembrane region" description="Helical" evidence="1">
    <location>
        <begin position="54"/>
        <end position="76"/>
    </location>
</feature>
<reference evidence="3 4" key="1">
    <citation type="journal article" date="2022" name="BMC Genomics">
        <title>Comparative genome analysis of mycobacteria focusing on tRNA and non-coding RNA.</title>
        <authorList>
            <person name="Behra P.R.K."/>
            <person name="Pettersson B.M.F."/>
            <person name="Ramesh M."/>
            <person name="Das S."/>
            <person name="Dasgupta S."/>
            <person name="Kirsebom L.A."/>
        </authorList>
    </citation>
    <scope>NUCLEOTIDE SEQUENCE [LARGE SCALE GENOMIC DNA]</scope>
    <source>
        <strain evidence="3 4">DSM 44078</strain>
    </source>
</reference>
<dbReference type="Pfam" id="PF13559">
    <property type="entry name" value="DUF4129"/>
    <property type="match status" value="1"/>
</dbReference>
<comment type="caution">
    <text evidence="3">The sequence shown here is derived from an EMBL/GenBank/DDBJ whole genome shotgun (WGS) entry which is preliminary data.</text>
</comment>
<keyword evidence="1" id="KW-0812">Transmembrane</keyword>
<accession>A0ABT3C8S8</accession>
<evidence type="ECO:0000313" key="3">
    <source>
        <dbReference type="EMBL" id="MCV7225864.1"/>
    </source>
</evidence>
<keyword evidence="1" id="KW-0472">Membrane</keyword>
<sequence>MPTVDIDRDAAHEAAQRELSKPIYPKGDLTERLSRWLDEILYRLLLKGSTVPGGWFTIVLLLVLLAVAIFIAVRIARRTMRTNRGGDYQLFGAAELSAAEHRATAEQCAARGDWAAAIRHRLRAIARQLEETGVLTPVPGRTANELARDAGQSLPRLARELSGAATTFNDVTYGEVPGTSAAYRAVADLDEHLRTHTVVAGNAEALPAPSGDNWADVR</sequence>
<name>A0ABT3C8S8_9MYCO</name>
<evidence type="ECO:0000313" key="4">
    <source>
        <dbReference type="Proteomes" id="UP001526201"/>
    </source>
</evidence>
<dbReference type="Proteomes" id="UP001526201">
    <property type="component" value="Unassembled WGS sequence"/>
</dbReference>
<evidence type="ECO:0000256" key="1">
    <source>
        <dbReference type="SAM" id="Phobius"/>
    </source>
</evidence>
<keyword evidence="4" id="KW-1185">Reference proteome</keyword>
<dbReference type="RefSeq" id="WP_264066707.1">
    <property type="nucleotide sequence ID" value="NZ_JACKTY010000020.1"/>
</dbReference>
<organism evidence="3 4">
    <name type="scientific">Mycolicibacterium komossense</name>
    <dbReference type="NCBI Taxonomy" id="1779"/>
    <lineage>
        <taxon>Bacteria</taxon>
        <taxon>Bacillati</taxon>
        <taxon>Actinomycetota</taxon>
        <taxon>Actinomycetes</taxon>
        <taxon>Mycobacteriales</taxon>
        <taxon>Mycobacteriaceae</taxon>
        <taxon>Mycolicibacterium</taxon>
    </lineage>
</organism>
<dbReference type="EMBL" id="JACKTY010000020">
    <property type="protein sequence ID" value="MCV7225864.1"/>
    <property type="molecule type" value="Genomic_DNA"/>
</dbReference>
<proteinExistence type="predicted"/>
<protein>
    <submittedName>
        <fullName evidence="3">DUF4129 domain-containing protein</fullName>
    </submittedName>
</protein>
<dbReference type="InterPro" id="IPR025403">
    <property type="entry name" value="TgpA-like_C"/>
</dbReference>
<gene>
    <name evidence="3" type="ORF">H7J73_07440</name>
</gene>
<keyword evidence="1" id="KW-1133">Transmembrane helix</keyword>